<dbReference type="InterPro" id="IPR050190">
    <property type="entry name" value="UPF0213_domain"/>
</dbReference>
<accession>A0A0G1AEM3</accession>
<evidence type="ECO:0000256" key="1">
    <source>
        <dbReference type="ARBA" id="ARBA00007435"/>
    </source>
</evidence>
<dbReference type="Pfam" id="PF01541">
    <property type="entry name" value="GIY-YIG"/>
    <property type="match status" value="1"/>
</dbReference>
<dbReference type="Proteomes" id="UP000033949">
    <property type="component" value="Unassembled WGS sequence"/>
</dbReference>
<protein>
    <submittedName>
        <fullName evidence="3">GIY-YIG domain protein</fullName>
    </submittedName>
</protein>
<gene>
    <name evidence="3" type="ORF">UU82_C0021G0001</name>
</gene>
<evidence type="ECO:0000313" key="3">
    <source>
        <dbReference type="EMBL" id="KKS23723.1"/>
    </source>
</evidence>
<sequence length="111" mass="12640">PIGNCLGRADARSASRPQRASGLSFMAFVYILQNEDGKYYIGSTVDLDDRMQHHLGGYTPSTKRLGKLKLIFSQKYQTLKEARSIEFKLKKLKRHDYIASIIKDGFIKIKS</sequence>
<feature type="domain" description="GIY-YIG" evidence="2">
    <location>
        <begin position="25"/>
        <end position="99"/>
    </location>
</feature>
<dbReference type="PANTHER" id="PTHR34477:SF1">
    <property type="entry name" value="UPF0213 PROTEIN YHBQ"/>
    <property type="match status" value="1"/>
</dbReference>
<feature type="non-terminal residue" evidence="3">
    <location>
        <position position="1"/>
    </location>
</feature>
<name>A0A0G1AEM3_9BACT</name>
<dbReference type="PANTHER" id="PTHR34477">
    <property type="entry name" value="UPF0213 PROTEIN YHBQ"/>
    <property type="match status" value="1"/>
</dbReference>
<organism evidence="3 4">
    <name type="scientific">Candidatus Nomurabacteria bacterium GW2011_GWC2_41_8</name>
    <dbReference type="NCBI Taxonomy" id="1618755"/>
    <lineage>
        <taxon>Bacteria</taxon>
        <taxon>Candidatus Nomuraibacteriota</taxon>
    </lineage>
</organism>
<dbReference type="Gene3D" id="3.40.1440.10">
    <property type="entry name" value="GIY-YIG endonuclease"/>
    <property type="match status" value="1"/>
</dbReference>
<dbReference type="AlphaFoldDB" id="A0A0G1AEM3"/>
<comment type="caution">
    <text evidence="3">The sequence shown here is derived from an EMBL/GenBank/DDBJ whole genome shotgun (WGS) entry which is preliminary data.</text>
</comment>
<dbReference type="PROSITE" id="PS50164">
    <property type="entry name" value="GIY_YIG"/>
    <property type="match status" value="1"/>
</dbReference>
<reference evidence="3 4" key="1">
    <citation type="journal article" date="2015" name="Nature">
        <title>rRNA introns, odd ribosomes, and small enigmatic genomes across a large radiation of phyla.</title>
        <authorList>
            <person name="Brown C.T."/>
            <person name="Hug L.A."/>
            <person name="Thomas B.C."/>
            <person name="Sharon I."/>
            <person name="Castelle C.J."/>
            <person name="Singh A."/>
            <person name="Wilkins M.J."/>
            <person name="Williams K.H."/>
            <person name="Banfield J.F."/>
        </authorList>
    </citation>
    <scope>NUCLEOTIDE SEQUENCE [LARGE SCALE GENOMIC DNA]</scope>
</reference>
<dbReference type="InterPro" id="IPR000305">
    <property type="entry name" value="GIY-YIG_endonuc"/>
</dbReference>
<evidence type="ECO:0000313" key="4">
    <source>
        <dbReference type="Proteomes" id="UP000033949"/>
    </source>
</evidence>
<dbReference type="InterPro" id="IPR035901">
    <property type="entry name" value="GIY-YIG_endonuc_sf"/>
</dbReference>
<dbReference type="SUPFAM" id="SSF82771">
    <property type="entry name" value="GIY-YIG endonuclease"/>
    <property type="match status" value="1"/>
</dbReference>
<evidence type="ECO:0000259" key="2">
    <source>
        <dbReference type="PROSITE" id="PS50164"/>
    </source>
</evidence>
<proteinExistence type="inferred from homology"/>
<dbReference type="EMBL" id="LCCC01000021">
    <property type="protein sequence ID" value="KKS23723.1"/>
    <property type="molecule type" value="Genomic_DNA"/>
</dbReference>
<comment type="similarity">
    <text evidence="1">Belongs to the UPF0213 family.</text>
</comment>